<dbReference type="PROSITE" id="PS50968">
    <property type="entry name" value="BIOTINYL_LIPOYL"/>
    <property type="match status" value="2"/>
</dbReference>
<sequence>MSNRVEVTVPDLGDFKDVDVVEVLVAVGDTVAEGDSLLGLETDKASMEVAATADGVIAEIKVEAGGVVNEGEVIAVIEASAAAKTEPAPASSAQTAPAASPEAIPAAASAEVEVVVPDLGDFKDVDVVEILVAEGDQVNEGDSLISLETDKASMEIAATASGTVTSLKVEAGGTVNQGDVVAVLATTSGGAADAAPAAESKSAAPSAESKPAAPSAPARGAKPDAAPVAAPEGDFDYEVMVLGSGPGGYTAAFRAADLGLKTLLVEKDKSLGGVCLNVGCIPSKALLHSARVIDEAAHMSEHGIVFGTPEIQIDKLRDWKDSVVGKLTGGIRQLAKARKVEVAQGTGTFIDPHRIRVEGEEGTKEYSFRYAVIAAGSRPVRIPGFPYEDSRLMDSTGALEMADIPERLLVIGGGIIGLELGTVYEALGSKVTVVELMDRLMVGADRDMVRPFEKRMRKKFENIYLNSKVTGMTAKDDGLHVTFEGKEAPDEAVFDRVLLSVGRSPNGKLIGAEQAGVAVDERGFIAVDNQQRTNVPHIFAIGDIVGQPMLAHKATHEGKVAAEVCAGHKSFFDARVIPSVAYTDPEVAWVGVTEEQAKEQGIDYGKGSFPWAASGRSLAMGRSEGMTKMLFDKKSGRIIGAAAVGTNAGELIAEAGLAIEMGCDAEDIGLTVHAHPTLSETMAFAAEVFEGTITDLYIPKKKK</sequence>
<evidence type="ECO:0000259" key="14">
    <source>
        <dbReference type="PROSITE" id="PS50968"/>
    </source>
</evidence>
<dbReference type="Gene3D" id="3.50.50.60">
    <property type="entry name" value="FAD/NAD(P)-binding domain"/>
    <property type="match status" value="2"/>
</dbReference>
<dbReference type="InterPro" id="IPR012999">
    <property type="entry name" value="Pyr_OxRdtase_I_AS"/>
</dbReference>
<dbReference type="PROSITE" id="PS00076">
    <property type="entry name" value="PYRIDINE_REDOX_1"/>
    <property type="match status" value="1"/>
</dbReference>
<dbReference type="InterPro" id="IPR016156">
    <property type="entry name" value="FAD/NAD-linked_Rdtase_dimer_sf"/>
</dbReference>
<dbReference type="InterPro" id="IPR050151">
    <property type="entry name" value="Class-I_Pyr_Nuc-Dis_Oxidored"/>
</dbReference>
<dbReference type="InterPro" id="IPR003016">
    <property type="entry name" value="2-oxoA_DH_lipoyl-BS"/>
</dbReference>
<keyword evidence="5" id="KW-0450">Lipoyl</keyword>
<feature type="region of interest" description="Disordered" evidence="13">
    <location>
        <begin position="196"/>
        <end position="229"/>
    </location>
</feature>
<dbReference type="GO" id="GO:0050660">
    <property type="term" value="F:flavin adenine dinucleotide binding"/>
    <property type="evidence" value="ECO:0007669"/>
    <property type="project" value="InterPro"/>
</dbReference>
<dbReference type="Gene3D" id="3.30.390.30">
    <property type="match status" value="1"/>
</dbReference>
<dbReference type="PANTHER" id="PTHR22912:SF160">
    <property type="entry name" value="DIHYDROLIPOYL DEHYDROGENASE"/>
    <property type="match status" value="1"/>
</dbReference>
<dbReference type="CDD" id="cd06849">
    <property type="entry name" value="lipoyl_domain"/>
    <property type="match status" value="2"/>
</dbReference>
<evidence type="ECO:0000256" key="13">
    <source>
        <dbReference type="SAM" id="MobiDB-lite"/>
    </source>
</evidence>
<dbReference type="AlphaFoldDB" id="A0A8J7QNJ7"/>
<feature type="domain" description="Lipoyl-binding" evidence="14">
    <location>
        <begin position="111"/>
        <end position="185"/>
    </location>
</feature>
<evidence type="ECO:0000313" key="16">
    <source>
        <dbReference type="Proteomes" id="UP000664417"/>
    </source>
</evidence>
<dbReference type="PANTHER" id="PTHR22912">
    <property type="entry name" value="DISULFIDE OXIDOREDUCTASE"/>
    <property type="match status" value="1"/>
</dbReference>
<keyword evidence="6 12" id="KW-0274">FAD</keyword>
<proteinExistence type="inferred from homology"/>
<evidence type="ECO:0000256" key="4">
    <source>
        <dbReference type="ARBA" id="ARBA00022630"/>
    </source>
</evidence>
<evidence type="ECO:0000256" key="5">
    <source>
        <dbReference type="ARBA" id="ARBA00022823"/>
    </source>
</evidence>
<evidence type="ECO:0000256" key="3">
    <source>
        <dbReference type="ARBA" id="ARBA00012608"/>
    </source>
</evidence>
<feature type="compositionally biased region" description="Low complexity" evidence="13">
    <location>
        <begin position="196"/>
        <end position="220"/>
    </location>
</feature>
<dbReference type="GO" id="GO:0006103">
    <property type="term" value="P:2-oxoglutarate metabolic process"/>
    <property type="evidence" value="ECO:0007669"/>
    <property type="project" value="TreeGrafter"/>
</dbReference>
<accession>A0A8J7QNJ7</accession>
<dbReference type="PRINTS" id="PR00368">
    <property type="entry name" value="FADPNR"/>
</dbReference>
<dbReference type="EC" id="1.8.1.4" evidence="3 12"/>
<evidence type="ECO:0000256" key="12">
    <source>
        <dbReference type="RuleBase" id="RU003692"/>
    </source>
</evidence>
<dbReference type="Pfam" id="PF07992">
    <property type="entry name" value="Pyr_redox_2"/>
    <property type="match status" value="1"/>
</dbReference>
<dbReference type="InterPro" id="IPR000089">
    <property type="entry name" value="Biotin_lipoyl"/>
</dbReference>
<evidence type="ECO:0000256" key="2">
    <source>
        <dbReference type="ARBA" id="ARBA00007532"/>
    </source>
</evidence>
<dbReference type="SUPFAM" id="SSF55424">
    <property type="entry name" value="FAD/NAD-linked reductases, dimerisation (C-terminal) domain"/>
    <property type="match status" value="1"/>
</dbReference>
<keyword evidence="8 12" id="KW-0520">NAD</keyword>
<dbReference type="GO" id="GO:0004148">
    <property type="term" value="F:dihydrolipoyl dehydrogenase (NADH) activity"/>
    <property type="evidence" value="ECO:0007669"/>
    <property type="project" value="UniProtKB-EC"/>
</dbReference>
<protein>
    <recommendedName>
        <fullName evidence="3 12">Dihydrolipoyl dehydrogenase</fullName>
        <ecNumber evidence="3 12">1.8.1.4</ecNumber>
    </recommendedName>
</protein>
<organism evidence="15 16">
    <name type="scientific">Acanthopleuribacter pedis</name>
    <dbReference type="NCBI Taxonomy" id="442870"/>
    <lineage>
        <taxon>Bacteria</taxon>
        <taxon>Pseudomonadati</taxon>
        <taxon>Acidobacteriota</taxon>
        <taxon>Holophagae</taxon>
        <taxon>Acanthopleuribacterales</taxon>
        <taxon>Acanthopleuribacteraceae</taxon>
        <taxon>Acanthopleuribacter</taxon>
    </lineage>
</organism>
<keyword evidence="9" id="KW-1015">Disulfide bond</keyword>
<keyword evidence="16" id="KW-1185">Reference proteome</keyword>
<reference evidence="15" key="1">
    <citation type="submission" date="2021-03" db="EMBL/GenBank/DDBJ databases">
        <authorList>
            <person name="Wang G."/>
        </authorList>
    </citation>
    <scope>NUCLEOTIDE SEQUENCE</scope>
    <source>
        <strain evidence="15">KCTC 12899</strain>
    </source>
</reference>
<comment type="caution">
    <text evidence="15">The sequence shown here is derived from an EMBL/GenBank/DDBJ whole genome shotgun (WGS) entry which is preliminary data.</text>
</comment>
<dbReference type="InterPro" id="IPR011053">
    <property type="entry name" value="Single_hybrid_motif"/>
</dbReference>
<dbReference type="Pfam" id="PF00364">
    <property type="entry name" value="Biotin_lipoyl"/>
    <property type="match status" value="2"/>
</dbReference>
<keyword evidence="10 12" id="KW-0676">Redox-active center</keyword>
<dbReference type="RefSeq" id="WP_207861686.1">
    <property type="nucleotide sequence ID" value="NZ_JAFREP010000027.1"/>
</dbReference>
<evidence type="ECO:0000256" key="1">
    <source>
        <dbReference type="ARBA" id="ARBA00001938"/>
    </source>
</evidence>
<comment type="catalytic activity">
    <reaction evidence="11 12">
        <text>N(6)-[(R)-dihydrolipoyl]-L-lysyl-[protein] + NAD(+) = N(6)-[(R)-lipoyl]-L-lysyl-[protein] + NADH + H(+)</text>
        <dbReference type="Rhea" id="RHEA:15045"/>
        <dbReference type="Rhea" id="RHEA-COMP:10474"/>
        <dbReference type="Rhea" id="RHEA-COMP:10475"/>
        <dbReference type="ChEBI" id="CHEBI:15378"/>
        <dbReference type="ChEBI" id="CHEBI:57540"/>
        <dbReference type="ChEBI" id="CHEBI:57945"/>
        <dbReference type="ChEBI" id="CHEBI:83099"/>
        <dbReference type="ChEBI" id="CHEBI:83100"/>
        <dbReference type="EC" id="1.8.1.4"/>
    </reaction>
</comment>
<dbReference type="Proteomes" id="UP000664417">
    <property type="component" value="Unassembled WGS sequence"/>
</dbReference>
<dbReference type="FunFam" id="3.30.390.30:FF:000001">
    <property type="entry name" value="Dihydrolipoyl dehydrogenase"/>
    <property type="match status" value="1"/>
</dbReference>
<dbReference type="InterPro" id="IPR023753">
    <property type="entry name" value="FAD/NAD-binding_dom"/>
</dbReference>
<evidence type="ECO:0000256" key="9">
    <source>
        <dbReference type="ARBA" id="ARBA00023157"/>
    </source>
</evidence>
<comment type="cofactor">
    <cofactor evidence="1">
        <name>(R)-lipoate</name>
        <dbReference type="ChEBI" id="CHEBI:83088"/>
    </cofactor>
</comment>
<gene>
    <name evidence="15" type="primary">lpdA</name>
    <name evidence="15" type="ORF">J3U88_24755</name>
</gene>
<dbReference type="SUPFAM" id="SSF51905">
    <property type="entry name" value="FAD/NAD(P)-binding domain"/>
    <property type="match status" value="1"/>
</dbReference>
<dbReference type="EMBL" id="JAFREP010000027">
    <property type="protein sequence ID" value="MBO1321713.1"/>
    <property type="molecule type" value="Genomic_DNA"/>
</dbReference>
<dbReference type="InterPro" id="IPR036188">
    <property type="entry name" value="FAD/NAD-bd_sf"/>
</dbReference>
<dbReference type="NCBIfam" id="TIGR01350">
    <property type="entry name" value="lipoamide_DH"/>
    <property type="match status" value="1"/>
</dbReference>
<keyword evidence="4 12" id="KW-0285">Flavoprotein</keyword>
<evidence type="ECO:0000256" key="11">
    <source>
        <dbReference type="ARBA" id="ARBA00049187"/>
    </source>
</evidence>
<dbReference type="Pfam" id="PF02852">
    <property type="entry name" value="Pyr_redox_dim"/>
    <property type="match status" value="1"/>
</dbReference>
<comment type="cofactor">
    <cofactor evidence="12">
        <name>FAD</name>
        <dbReference type="ChEBI" id="CHEBI:57692"/>
    </cofactor>
    <text evidence="12">Binds 1 FAD per subunit.</text>
</comment>
<dbReference type="Gene3D" id="2.40.50.100">
    <property type="match status" value="2"/>
</dbReference>
<dbReference type="InterPro" id="IPR006258">
    <property type="entry name" value="Lipoamide_DH"/>
</dbReference>
<feature type="domain" description="Lipoyl-binding" evidence="14">
    <location>
        <begin position="4"/>
        <end position="78"/>
    </location>
</feature>
<keyword evidence="7 12" id="KW-0560">Oxidoreductase</keyword>
<dbReference type="SUPFAM" id="SSF51230">
    <property type="entry name" value="Single hybrid motif"/>
    <property type="match status" value="2"/>
</dbReference>
<comment type="similarity">
    <text evidence="2 12">Belongs to the class-I pyridine nucleotide-disulfide oxidoreductase family.</text>
</comment>
<evidence type="ECO:0000256" key="8">
    <source>
        <dbReference type="ARBA" id="ARBA00023027"/>
    </source>
</evidence>
<comment type="miscellaneous">
    <text evidence="12">The active site is a redox-active disulfide bond.</text>
</comment>
<dbReference type="PRINTS" id="PR00411">
    <property type="entry name" value="PNDRDTASEI"/>
</dbReference>
<evidence type="ECO:0000256" key="7">
    <source>
        <dbReference type="ARBA" id="ARBA00023002"/>
    </source>
</evidence>
<evidence type="ECO:0000256" key="6">
    <source>
        <dbReference type="ARBA" id="ARBA00022827"/>
    </source>
</evidence>
<dbReference type="PROSITE" id="PS00189">
    <property type="entry name" value="LIPOYL"/>
    <property type="match status" value="2"/>
</dbReference>
<name>A0A8J7QNJ7_9BACT</name>
<dbReference type="InterPro" id="IPR004099">
    <property type="entry name" value="Pyr_nucl-diS_OxRdtase_dimer"/>
</dbReference>
<evidence type="ECO:0000256" key="10">
    <source>
        <dbReference type="ARBA" id="ARBA00023284"/>
    </source>
</evidence>
<evidence type="ECO:0000313" key="15">
    <source>
        <dbReference type="EMBL" id="MBO1321713.1"/>
    </source>
</evidence>